<organism evidence="2 3">
    <name type="scientific">Sporichthya brevicatena</name>
    <dbReference type="NCBI Taxonomy" id="171442"/>
    <lineage>
        <taxon>Bacteria</taxon>
        <taxon>Bacillati</taxon>
        <taxon>Actinomycetota</taxon>
        <taxon>Actinomycetes</taxon>
        <taxon>Sporichthyales</taxon>
        <taxon>Sporichthyaceae</taxon>
        <taxon>Sporichthya</taxon>
    </lineage>
</organism>
<feature type="signal peptide" evidence="1">
    <location>
        <begin position="1"/>
        <end position="24"/>
    </location>
</feature>
<dbReference type="RefSeq" id="WP_344608482.1">
    <property type="nucleotide sequence ID" value="NZ_BAAAHE010000045.1"/>
</dbReference>
<proteinExistence type="predicted"/>
<name>A0ABN1H908_9ACTN</name>
<feature type="chain" id="PRO_5045980293" evidence="1">
    <location>
        <begin position="25"/>
        <end position="226"/>
    </location>
</feature>
<dbReference type="Proteomes" id="UP001500957">
    <property type="component" value="Unassembled WGS sequence"/>
</dbReference>
<evidence type="ECO:0000313" key="3">
    <source>
        <dbReference type="Proteomes" id="UP001500957"/>
    </source>
</evidence>
<accession>A0ABN1H908</accession>
<keyword evidence="1" id="KW-0732">Signal</keyword>
<sequence length="226" mass="23831">MFLRVVVTSAALALASLAPASAVAAPGSSPDRAAVREAKAERLAKAAVLRRRDLPGYSVQEQSGTSAEEKDAARYACLGVAAPSYAARHDGRAFTKRPSQIGSRSVVLGTPARARTDLARLTTVRGVDCYGQALTALFTEQGAKVRRVLIEPVPVDVGAASLAVGFRYEVRALLEGVVVRIRGIDLHAQVGAAELIVTSVRPDGRWPSLGQVERLAGRAAQRVARV</sequence>
<keyword evidence="3" id="KW-1185">Reference proteome</keyword>
<evidence type="ECO:0000313" key="2">
    <source>
        <dbReference type="EMBL" id="GAA0633672.1"/>
    </source>
</evidence>
<gene>
    <name evidence="2" type="ORF">GCM10009547_42050</name>
</gene>
<reference evidence="2 3" key="1">
    <citation type="journal article" date="2019" name="Int. J. Syst. Evol. Microbiol.">
        <title>The Global Catalogue of Microorganisms (GCM) 10K type strain sequencing project: providing services to taxonomists for standard genome sequencing and annotation.</title>
        <authorList>
            <consortium name="The Broad Institute Genomics Platform"/>
            <consortium name="The Broad Institute Genome Sequencing Center for Infectious Disease"/>
            <person name="Wu L."/>
            <person name="Ma J."/>
        </authorList>
    </citation>
    <scope>NUCLEOTIDE SEQUENCE [LARGE SCALE GENOMIC DNA]</scope>
    <source>
        <strain evidence="2 3">JCM 10671</strain>
    </source>
</reference>
<dbReference type="EMBL" id="BAAAHE010000045">
    <property type="protein sequence ID" value="GAA0633672.1"/>
    <property type="molecule type" value="Genomic_DNA"/>
</dbReference>
<protein>
    <submittedName>
        <fullName evidence="2">Uncharacterized protein</fullName>
    </submittedName>
</protein>
<evidence type="ECO:0000256" key="1">
    <source>
        <dbReference type="SAM" id="SignalP"/>
    </source>
</evidence>
<comment type="caution">
    <text evidence="2">The sequence shown here is derived from an EMBL/GenBank/DDBJ whole genome shotgun (WGS) entry which is preliminary data.</text>
</comment>